<dbReference type="AlphaFoldDB" id="A0A8J5N3E8"/>
<dbReference type="InterPro" id="IPR050930">
    <property type="entry name" value="MFS_Vesicular_Transporter"/>
</dbReference>
<evidence type="ECO:0000256" key="1">
    <source>
        <dbReference type="ARBA" id="ARBA00004141"/>
    </source>
</evidence>
<gene>
    <name evidence="8" type="primary">Slc18a2-L2</name>
    <name evidence="8" type="ORF">Hamer_G022712</name>
</gene>
<feature type="transmembrane region" description="Helical" evidence="7">
    <location>
        <begin position="514"/>
        <end position="533"/>
    </location>
</feature>
<feature type="region of interest" description="Disordered" evidence="6">
    <location>
        <begin position="78"/>
        <end position="139"/>
    </location>
</feature>
<name>A0A8J5N3E8_HOMAM</name>
<keyword evidence="4 7" id="KW-1133">Transmembrane helix</keyword>
<dbReference type="SUPFAM" id="SSF103473">
    <property type="entry name" value="MFS general substrate transporter"/>
    <property type="match status" value="2"/>
</dbReference>
<feature type="transmembrane region" description="Helical" evidence="7">
    <location>
        <begin position="256"/>
        <end position="279"/>
    </location>
</feature>
<feature type="transmembrane region" description="Helical" evidence="7">
    <location>
        <begin position="479"/>
        <end position="502"/>
    </location>
</feature>
<sequence>MARRGGAGRREQHHGGGERVVEQLLESRKLILVIVAIARLDNMLLTTVVPIIPKYLYMLRHPNATETTIIETTTTTLTTTTTPLQSPLLNNGTDTPPVPPGFPPEKELPPRRFARREEGKGGGKEEKEKEEEEEPVRRTLSGMNHDDLVSENVEVGLLFCSKAVVQLITNPFIGLLTHSSKFWFKKKERKKEERKKERKKERKNSRKVFAFGSSYLVLFIARAVQGIGSSCSSVSGMGMLAERYPDDKERGNAMGIALGGLALGVLIGPPFGGVMFQFVGKTAPFLILAVLALGDGLLQLLVLQPAVMKQEEEAPTLGELVSDPYIVIAADPQRHHHPPPSTTINHHQPPSLTTPSTPSDPQRHHHPPPSLTTLHLLRSPAPPPSTTITNNPLHPLRSPAPPPSTTITNNPLHPLRSPAPPPSTTIITTPPPSDPQRHHHQPPPLTTLPPPQIPSATTINHLIAPNAGLGFAIDLRHSAVYGSVYSIGDVAFCLGFAIGPALSGTLVQAVGFNWMLYGIAIINFLYAPFMYCLKSPPAKNAERQNLIYGEKSSVRYVTYKNEDEEEN</sequence>
<dbReference type="PANTHER" id="PTHR23506:SF23">
    <property type="entry name" value="GH10249P"/>
    <property type="match status" value="1"/>
</dbReference>
<organism evidence="8 9">
    <name type="scientific">Homarus americanus</name>
    <name type="common">American lobster</name>
    <dbReference type="NCBI Taxonomy" id="6706"/>
    <lineage>
        <taxon>Eukaryota</taxon>
        <taxon>Metazoa</taxon>
        <taxon>Ecdysozoa</taxon>
        <taxon>Arthropoda</taxon>
        <taxon>Crustacea</taxon>
        <taxon>Multicrustacea</taxon>
        <taxon>Malacostraca</taxon>
        <taxon>Eumalacostraca</taxon>
        <taxon>Eucarida</taxon>
        <taxon>Decapoda</taxon>
        <taxon>Pleocyemata</taxon>
        <taxon>Astacidea</taxon>
        <taxon>Nephropoidea</taxon>
        <taxon>Nephropidae</taxon>
        <taxon>Homarus</taxon>
    </lineage>
</organism>
<dbReference type="Pfam" id="PF07690">
    <property type="entry name" value="MFS_1"/>
    <property type="match status" value="1"/>
</dbReference>
<dbReference type="GO" id="GO:0043195">
    <property type="term" value="C:terminal bouton"/>
    <property type="evidence" value="ECO:0007669"/>
    <property type="project" value="TreeGrafter"/>
</dbReference>
<feature type="compositionally biased region" description="Basic and acidic residues" evidence="6">
    <location>
        <begin position="104"/>
        <end position="127"/>
    </location>
</feature>
<feature type="region of interest" description="Disordered" evidence="6">
    <location>
        <begin position="332"/>
        <end position="449"/>
    </location>
</feature>
<feature type="compositionally biased region" description="Pro residues" evidence="6">
    <location>
        <begin position="417"/>
        <end position="434"/>
    </location>
</feature>
<evidence type="ECO:0000313" key="8">
    <source>
        <dbReference type="EMBL" id="KAG7172506.1"/>
    </source>
</evidence>
<evidence type="ECO:0000256" key="5">
    <source>
        <dbReference type="ARBA" id="ARBA00023136"/>
    </source>
</evidence>
<dbReference type="Gene3D" id="1.20.1250.20">
    <property type="entry name" value="MFS general substrate transporter like domains"/>
    <property type="match status" value="2"/>
</dbReference>
<evidence type="ECO:0000256" key="6">
    <source>
        <dbReference type="SAM" id="MobiDB-lite"/>
    </source>
</evidence>
<feature type="compositionally biased region" description="Low complexity" evidence="6">
    <location>
        <begin position="349"/>
        <end position="360"/>
    </location>
</feature>
<feature type="compositionally biased region" description="Polar residues" evidence="6">
    <location>
        <begin position="83"/>
        <end position="94"/>
    </location>
</feature>
<dbReference type="GO" id="GO:0005335">
    <property type="term" value="F:serotonin:sodium:chloride symporter activity"/>
    <property type="evidence" value="ECO:0007669"/>
    <property type="project" value="TreeGrafter"/>
</dbReference>
<dbReference type="Proteomes" id="UP000747542">
    <property type="component" value="Unassembled WGS sequence"/>
</dbReference>
<evidence type="ECO:0000256" key="4">
    <source>
        <dbReference type="ARBA" id="ARBA00022989"/>
    </source>
</evidence>
<dbReference type="InterPro" id="IPR011701">
    <property type="entry name" value="MFS"/>
</dbReference>
<protein>
    <submittedName>
        <fullName evidence="8">Synaptic vesicular amine transporter-like 2</fullName>
    </submittedName>
</protein>
<dbReference type="GO" id="GO:0015842">
    <property type="term" value="P:aminergic neurotransmitter loading into synaptic vesicle"/>
    <property type="evidence" value="ECO:0007669"/>
    <property type="project" value="TreeGrafter"/>
</dbReference>
<evidence type="ECO:0000313" key="9">
    <source>
        <dbReference type="Proteomes" id="UP000747542"/>
    </source>
</evidence>
<comment type="caution">
    <text evidence="8">The sequence shown here is derived from an EMBL/GenBank/DDBJ whole genome shotgun (WGS) entry which is preliminary data.</text>
</comment>
<dbReference type="GO" id="GO:0030672">
    <property type="term" value="C:synaptic vesicle membrane"/>
    <property type="evidence" value="ECO:0007669"/>
    <property type="project" value="TreeGrafter"/>
</dbReference>
<proteinExistence type="predicted"/>
<accession>A0A8J5N3E8</accession>
<comment type="subcellular location">
    <subcellularLocation>
        <location evidence="1">Membrane</location>
        <topology evidence="1">Multi-pass membrane protein</topology>
    </subcellularLocation>
</comment>
<dbReference type="PANTHER" id="PTHR23506">
    <property type="entry name" value="GH10249P"/>
    <property type="match status" value="1"/>
</dbReference>
<evidence type="ECO:0000256" key="7">
    <source>
        <dbReference type="SAM" id="Phobius"/>
    </source>
</evidence>
<dbReference type="InterPro" id="IPR036259">
    <property type="entry name" value="MFS_trans_sf"/>
</dbReference>
<reference evidence="8" key="1">
    <citation type="journal article" date="2021" name="Sci. Adv.">
        <title>The American lobster genome reveals insights on longevity, neural, and immune adaptations.</title>
        <authorList>
            <person name="Polinski J.M."/>
            <person name="Zimin A.V."/>
            <person name="Clark K.F."/>
            <person name="Kohn A.B."/>
            <person name="Sadowski N."/>
            <person name="Timp W."/>
            <person name="Ptitsyn A."/>
            <person name="Khanna P."/>
            <person name="Romanova D.Y."/>
            <person name="Williams P."/>
            <person name="Greenwood S.J."/>
            <person name="Moroz L.L."/>
            <person name="Walt D.R."/>
            <person name="Bodnar A.G."/>
        </authorList>
    </citation>
    <scope>NUCLEOTIDE SEQUENCE</scope>
    <source>
        <strain evidence="8">GMGI-L3</strain>
    </source>
</reference>
<keyword evidence="3 7" id="KW-0812">Transmembrane</keyword>
<dbReference type="EMBL" id="JAHLQT010010864">
    <property type="protein sequence ID" value="KAG7172506.1"/>
    <property type="molecule type" value="Genomic_DNA"/>
</dbReference>
<keyword evidence="5 7" id="KW-0472">Membrane</keyword>
<evidence type="ECO:0000256" key="3">
    <source>
        <dbReference type="ARBA" id="ARBA00022692"/>
    </source>
</evidence>
<keyword evidence="2" id="KW-0813">Transport</keyword>
<keyword evidence="9" id="KW-1185">Reference proteome</keyword>
<evidence type="ECO:0000256" key="2">
    <source>
        <dbReference type="ARBA" id="ARBA00022448"/>
    </source>
</evidence>
<feature type="transmembrane region" description="Helical" evidence="7">
    <location>
        <begin position="205"/>
        <end position="221"/>
    </location>
</feature>